<proteinExistence type="predicted"/>
<reference evidence="1" key="1">
    <citation type="submission" date="2022-08" db="UniProtKB">
        <authorList>
            <consortium name="EnsemblMetazoa"/>
        </authorList>
    </citation>
    <scope>IDENTIFICATION</scope>
    <source>
        <strain evidence="1">EBRO</strain>
    </source>
</reference>
<accession>A0A182IS25</accession>
<evidence type="ECO:0000313" key="1">
    <source>
        <dbReference type="EnsemblMetazoa" id="AATE004412-PA.1"/>
    </source>
</evidence>
<dbReference type="SUPFAM" id="SSF51197">
    <property type="entry name" value="Clavaminate synthase-like"/>
    <property type="match status" value="1"/>
</dbReference>
<dbReference type="STRING" id="41427.A0A182IS25"/>
<dbReference type="AlphaFoldDB" id="A0A182IS25"/>
<sequence length="346" mass="39029">MDEVREKMKNFLINSDTSGIELGAFLAGREFSDTIAKSTSPLAPHLALLSPCARRAIGKWFSRPWKALLWALVVLAVAAGAIFTIWKRTGTGRVLLLATTLFANEDCILTMPSQLQKAFRPPESCGFCREISTGTVPRLANISPEEFSRQYAYRGGPVIVTDATTNWTAPDRFDYWFFQRLYDTHGRGPRAERCQFFPYATGFRNILEALDLPPARVRYEPGTEPWYFGWSNCDPAIVKVLREHYDRPYFLPPDSENNAIDWVFMGGPGLGAHMHVDNVRLPSWQSQLKGAKEWILAPPPECLYQCEFLSVVVQTGETIVLDTNKWYHKTNVLPGPISITVGAEYD</sequence>
<protein>
    <recommendedName>
        <fullName evidence="2">Cupin-like domain-containing protein</fullName>
    </recommendedName>
</protein>
<dbReference type="GO" id="GO:0016706">
    <property type="term" value="F:2-oxoglutarate-dependent dioxygenase activity"/>
    <property type="evidence" value="ECO:0007669"/>
    <property type="project" value="TreeGrafter"/>
</dbReference>
<dbReference type="PANTHER" id="PTHR12480:SF19">
    <property type="entry name" value="CUPIN-LIKE DOMAIN-CONTAINING PROTEIN"/>
    <property type="match status" value="1"/>
</dbReference>
<evidence type="ECO:0008006" key="2">
    <source>
        <dbReference type="Google" id="ProtNLM"/>
    </source>
</evidence>
<dbReference type="InterPro" id="IPR050910">
    <property type="entry name" value="JMJD6_ArgDemeth/LysHydrox"/>
</dbReference>
<dbReference type="Gene3D" id="2.60.120.650">
    <property type="entry name" value="Cupin"/>
    <property type="match status" value="1"/>
</dbReference>
<dbReference type="PANTHER" id="PTHR12480">
    <property type="entry name" value="ARGININE DEMETHYLASE AND LYSYL-HYDROXYLASE JMJD"/>
    <property type="match status" value="1"/>
</dbReference>
<dbReference type="EnsemblMetazoa" id="AATE004412-RA">
    <property type="protein sequence ID" value="AATE004412-PA.1"/>
    <property type="gene ID" value="AATE004412"/>
</dbReference>
<dbReference type="VEuPathDB" id="VectorBase:AATE004412"/>
<organism evidence="1">
    <name type="scientific">Anopheles atroparvus</name>
    <name type="common">European mosquito</name>
    <dbReference type="NCBI Taxonomy" id="41427"/>
    <lineage>
        <taxon>Eukaryota</taxon>
        <taxon>Metazoa</taxon>
        <taxon>Ecdysozoa</taxon>
        <taxon>Arthropoda</taxon>
        <taxon>Hexapoda</taxon>
        <taxon>Insecta</taxon>
        <taxon>Pterygota</taxon>
        <taxon>Neoptera</taxon>
        <taxon>Endopterygota</taxon>
        <taxon>Diptera</taxon>
        <taxon>Nematocera</taxon>
        <taxon>Culicoidea</taxon>
        <taxon>Culicidae</taxon>
        <taxon>Anophelinae</taxon>
        <taxon>Anopheles</taxon>
    </lineage>
</organism>
<name>A0A182IS25_ANOAO</name>